<dbReference type="GO" id="GO:0016987">
    <property type="term" value="F:sigma factor activity"/>
    <property type="evidence" value="ECO:0007669"/>
    <property type="project" value="UniProtKB-KW"/>
</dbReference>
<keyword evidence="3" id="KW-0238">DNA-binding</keyword>
<dbReference type="PANTHER" id="PTHR30385">
    <property type="entry name" value="SIGMA FACTOR F FLAGELLAR"/>
    <property type="match status" value="1"/>
</dbReference>
<proteinExistence type="predicted"/>
<dbReference type="GO" id="GO:0003677">
    <property type="term" value="F:DNA binding"/>
    <property type="evidence" value="ECO:0007669"/>
    <property type="project" value="UniProtKB-KW"/>
</dbReference>
<accession>A0A0F9BSD3</accession>
<dbReference type="PROSITE" id="PS00715">
    <property type="entry name" value="SIGMA70_1"/>
    <property type="match status" value="1"/>
</dbReference>
<name>A0A0F9BSD3_9ZZZZ</name>
<evidence type="ECO:0000256" key="3">
    <source>
        <dbReference type="ARBA" id="ARBA00023125"/>
    </source>
</evidence>
<organism evidence="6">
    <name type="scientific">marine sediment metagenome</name>
    <dbReference type="NCBI Taxonomy" id="412755"/>
    <lineage>
        <taxon>unclassified sequences</taxon>
        <taxon>metagenomes</taxon>
        <taxon>ecological metagenomes</taxon>
    </lineage>
</organism>
<evidence type="ECO:0000256" key="2">
    <source>
        <dbReference type="ARBA" id="ARBA00023082"/>
    </source>
</evidence>
<dbReference type="Pfam" id="PF04542">
    <property type="entry name" value="Sigma70_r2"/>
    <property type="match status" value="1"/>
</dbReference>
<gene>
    <name evidence="6" type="ORF">LCGC14_2411230</name>
</gene>
<keyword evidence="4" id="KW-0804">Transcription</keyword>
<dbReference type="InterPro" id="IPR007627">
    <property type="entry name" value="RNA_pol_sigma70_r2"/>
</dbReference>
<sequence length="112" mass="12835">MGDMMPAEAKRARVNEAYAQQSRALVEEKLILRHLPMVRHIVQKVAAHLPRRWDVEDLVSAGTLGLVRAARQFDPARGTEFSTYAYIRIRGAVIDELRQRSFVPSSVHERIR</sequence>
<evidence type="ECO:0000313" key="6">
    <source>
        <dbReference type="EMBL" id="KKL24849.1"/>
    </source>
</evidence>
<dbReference type="Gene3D" id="1.10.1740.10">
    <property type="match status" value="1"/>
</dbReference>
<dbReference type="SUPFAM" id="SSF88946">
    <property type="entry name" value="Sigma2 domain of RNA polymerase sigma factors"/>
    <property type="match status" value="1"/>
</dbReference>
<feature type="non-terminal residue" evidence="6">
    <location>
        <position position="112"/>
    </location>
</feature>
<dbReference type="InterPro" id="IPR014284">
    <property type="entry name" value="RNA_pol_sigma-70_dom"/>
</dbReference>
<dbReference type="NCBIfam" id="TIGR02937">
    <property type="entry name" value="sigma70-ECF"/>
    <property type="match status" value="1"/>
</dbReference>
<protein>
    <recommendedName>
        <fullName evidence="5">RNA polymerase sigma-70 domain-containing protein</fullName>
    </recommendedName>
</protein>
<keyword evidence="1" id="KW-0805">Transcription regulation</keyword>
<keyword evidence="2" id="KW-0731">Sigma factor</keyword>
<comment type="caution">
    <text evidence="6">The sequence shown here is derived from an EMBL/GenBank/DDBJ whole genome shotgun (WGS) entry which is preliminary data.</text>
</comment>
<dbReference type="EMBL" id="LAZR01036433">
    <property type="protein sequence ID" value="KKL24849.1"/>
    <property type="molecule type" value="Genomic_DNA"/>
</dbReference>
<dbReference type="AlphaFoldDB" id="A0A0F9BSD3"/>
<evidence type="ECO:0000256" key="1">
    <source>
        <dbReference type="ARBA" id="ARBA00023015"/>
    </source>
</evidence>
<evidence type="ECO:0000259" key="5">
    <source>
        <dbReference type="PROSITE" id="PS00715"/>
    </source>
</evidence>
<dbReference type="GO" id="GO:0006352">
    <property type="term" value="P:DNA-templated transcription initiation"/>
    <property type="evidence" value="ECO:0007669"/>
    <property type="project" value="InterPro"/>
</dbReference>
<dbReference type="PANTHER" id="PTHR30385:SF7">
    <property type="entry name" value="RNA POLYMERASE SIGMA FACTOR FLIA"/>
    <property type="match status" value="1"/>
</dbReference>
<feature type="domain" description="RNA polymerase sigma-70" evidence="5">
    <location>
        <begin position="57"/>
        <end position="70"/>
    </location>
</feature>
<reference evidence="6" key="1">
    <citation type="journal article" date="2015" name="Nature">
        <title>Complex archaea that bridge the gap between prokaryotes and eukaryotes.</title>
        <authorList>
            <person name="Spang A."/>
            <person name="Saw J.H."/>
            <person name="Jorgensen S.L."/>
            <person name="Zaremba-Niedzwiedzka K."/>
            <person name="Martijn J."/>
            <person name="Lind A.E."/>
            <person name="van Eijk R."/>
            <person name="Schleper C."/>
            <person name="Guy L."/>
            <person name="Ettema T.J."/>
        </authorList>
    </citation>
    <scope>NUCLEOTIDE SEQUENCE</scope>
</reference>
<dbReference type="InterPro" id="IPR000943">
    <property type="entry name" value="RNA_pol_sigma70"/>
</dbReference>
<dbReference type="InterPro" id="IPR013325">
    <property type="entry name" value="RNA_pol_sigma_r2"/>
</dbReference>
<evidence type="ECO:0000256" key="4">
    <source>
        <dbReference type="ARBA" id="ARBA00023163"/>
    </source>
</evidence>